<dbReference type="CDD" id="cd06533">
    <property type="entry name" value="Glyco_transf_WecG_TagA"/>
    <property type="match status" value="1"/>
</dbReference>
<comment type="caution">
    <text evidence="4">The sequence shown here is derived from an EMBL/GenBank/DDBJ whole genome shotgun (WGS) entry which is preliminary data.</text>
</comment>
<evidence type="ECO:0000313" key="4">
    <source>
        <dbReference type="EMBL" id="MET8433312.1"/>
    </source>
</evidence>
<feature type="compositionally biased region" description="Polar residues" evidence="3">
    <location>
        <begin position="1"/>
        <end position="11"/>
    </location>
</feature>
<evidence type="ECO:0000256" key="1">
    <source>
        <dbReference type="ARBA" id="ARBA00022676"/>
    </source>
</evidence>
<gene>
    <name evidence="4" type="ORF">ABZV61_10975</name>
</gene>
<protein>
    <submittedName>
        <fullName evidence="4">WecB/TagA/CpsF family glycosyltransferase</fullName>
    </submittedName>
</protein>
<dbReference type="PANTHER" id="PTHR34136">
    <property type="match status" value="1"/>
</dbReference>
<evidence type="ECO:0000256" key="3">
    <source>
        <dbReference type="SAM" id="MobiDB-lite"/>
    </source>
</evidence>
<dbReference type="Proteomes" id="UP001550044">
    <property type="component" value="Unassembled WGS sequence"/>
</dbReference>
<name>A0ABV2U653_9ACTN</name>
<proteinExistence type="predicted"/>
<dbReference type="InterPro" id="IPR004629">
    <property type="entry name" value="WecG_TagA_CpsF"/>
</dbReference>
<keyword evidence="2" id="KW-0808">Transferase</keyword>
<dbReference type="Pfam" id="PF03808">
    <property type="entry name" value="Glyco_tran_WecG"/>
    <property type="match status" value="1"/>
</dbReference>
<evidence type="ECO:0000313" key="5">
    <source>
        <dbReference type="Proteomes" id="UP001550044"/>
    </source>
</evidence>
<feature type="compositionally biased region" description="Pro residues" evidence="3">
    <location>
        <begin position="198"/>
        <end position="207"/>
    </location>
</feature>
<sequence length="207" mass="23193">MPRPTKPTSSCLPPGHRTPGGRGDPVYRCRVGRRGPRTPGREPGAQVVAGVREAHPDILFLAVPSPRKEYFLARRQKDLGCALMVGVGGSFAVVAGLHSSAPRWMRAGLEWFHRLIQEPRRVGTTAHMGIGQTCRVRQLGRGARFPVRHRRSRCSIWTRAHGNTPCLTWHRRSHPLERSATELLSILDDEHARRRPRPGPPPYARAR</sequence>
<feature type="region of interest" description="Disordered" evidence="3">
    <location>
        <begin position="187"/>
        <end position="207"/>
    </location>
</feature>
<dbReference type="PANTHER" id="PTHR34136:SF1">
    <property type="entry name" value="UDP-N-ACETYL-D-MANNOSAMINURONIC ACID TRANSFERASE"/>
    <property type="match status" value="1"/>
</dbReference>
<organism evidence="4 5">
    <name type="scientific">Streptomyces sp. 900116325</name>
    <dbReference type="NCBI Taxonomy" id="3154295"/>
    <lineage>
        <taxon>Bacteria</taxon>
        <taxon>Bacillati</taxon>
        <taxon>Actinomycetota</taxon>
        <taxon>Actinomycetes</taxon>
        <taxon>Kitasatosporales</taxon>
        <taxon>Streptomycetaceae</taxon>
        <taxon>Streptomyces</taxon>
    </lineage>
</organism>
<keyword evidence="1" id="KW-0328">Glycosyltransferase</keyword>
<evidence type="ECO:0000256" key="2">
    <source>
        <dbReference type="ARBA" id="ARBA00022679"/>
    </source>
</evidence>
<keyword evidence="5" id="KW-1185">Reference proteome</keyword>
<feature type="region of interest" description="Disordered" evidence="3">
    <location>
        <begin position="1"/>
        <end position="27"/>
    </location>
</feature>
<accession>A0ABV2U653</accession>
<dbReference type="EMBL" id="JBEXIP010000006">
    <property type="protein sequence ID" value="MET8433312.1"/>
    <property type="molecule type" value="Genomic_DNA"/>
</dbReference>
<dbReference type="RefSeq" id="WP_356709515.1">
    <property type="nucleotide sequence ID" value="NZ_JBEXIP010000006.1"/>
</dbReference>
<reference evidence="4 5" key="1">
    <citation type="submission" date="2024-06" db="EMBL/GenBank/DDBJ databases">
        <title>The Natural Products Discovery Center: Release of the First 8490 Sequenced Strains for Exploring Actinobacteria Biosynthetic Diversity.</title>
        <authorList>
            <person name="Kalkreuter E."/>
            <person name="Kautsar S.A."/>
            <person name="Yang D."/>
            <person name="Bader C.D."/>
            <person name="Teijaro C.N."/>
            <person name="Fluegel L."/>
            <person name="Davis C.M."/>
            <person name="Simpson J.R."/>
            <person name="Lauterbach L."/>
            <person name="Steele A.D."/>
            <person name="Gui C."/>
            <person name="Meng S."/>
            <person name="Li G."/>
            <person name="Viehrig K."/>
            <person name="Ye F."/>
            <person name="Su P."/>
            <person name="Kiefer A.F."/>
            <person name="Nichols A."/>
            <person name="Cepeda A.J."/>
            <person name="Yan W."/>
            <person name="Fan B."/>
            <person name="Jiang Y."/>
            <person name="Adhikari A."/>
            <person name="Zheng C.-J."/>
            <person name="Schuster L."/>
            <person name="Cowan T.M."/>
            <person name="Smanski M.J."/>
            <person name="Chevrette M.G."/>
            <person name="De Carvalho L.P.S."/>
            <person name="Shen B."/>
        </authorList>
    </citation>
    <scope>NUCLEOTIDE SEQUENCE [LARGE SCALE GENOMIC DNA]</scope>
    <source>
        <strain evidence="4 5">NPDC005137</strain>
    </source>
</reference>